<dbReference type="SUPFAM" id="SSF56529">
    <property type="entry name" value="FAH"/>
    <property type="match status" value="1"/>
</dbReference>
<protein>
    <submittedName>
        <fullName evidence="2">Unannotated protein</fullName>
    </submittedName>
</protein>
<dbReference type="EMBL" id="CAEZUJ010000029">
    <property type="protein sequence ID" value="CAB4601568.1"/>
    <property type="molecule type" value="Genomic_DNA"/>
</dbReference>
<feature type="domain" description="Fumarylacetoacetase-like C-terminal" evidence="1">
    <location>
        <begin position="121"/>
        <end position="332"/>
    </location>
</feature>
<dbReference type="PANTHER" id="PTHR43211">
    <property type="entry name" value="FUMARYLACETOACETATE HYDROLASE"/>
    <property type="match status" value="1"/>
</dbReference>
<dbReference type="PANTHER" id="PTHR43211:SF1">
    <property type="entry name" value="BLL6422 PROTEIN"/>
    <property type="match status" value="1"/>
</dbReference>
<evidence type="ECO:0000313" key="4">
    <source>
        <dbReference type="EMBL" id="CAB4863199.1"/>
    </source>
</evidence>
<reference evidence="2" key="1">
    <citation type="submission" date="2020-05" db="EMBL/GenBank/DDBJ databases">
        <authorList>
            <person name="Chiriac C."/>
            <person name="Salcher M."/>
            <person name="Ghai R."/>
            <person name="Kavagutti S V."/>
        </authorList>
    </citation>
    <scope>NUCLEOTIDE SEQUENCE</scope>
</reference>
<dbReference type="InterPro" id="IPR036663">
    <property type="entry name" value="Fumarylacetoacetase_C_sf"/>
</dbReference>
<gene>
    <name evidence="2" type="ORF">UFOPK1811_00836</name>
    <name evidence="3" type="ORF">UFOPK2922_00892</name>
    <name evidence="4" type="ORF">UFOPK3306_00536</name>
</gene>
<dbReference type="GO" id="GO:0003824">
    <property type="term" value="F:catalytic activity"/>
    <property type="evidence" value="ECO:0007669"/>
    <property type="project" value="InterPro"/>
</dbReference>
<sequence>MKLLSFVTVTSIGRTRHLGALVSGDADSGEVIDLTAASRALLASEGLDEIGAERITNALCPASTLGFIQGGDRARDLAEKAVAAVLKNGWESAPNLAQIRYNAADISHLPAISAPPLLRDFMSFEKHLLNVFPKLNRPIPDEWYKRPVFYKGNAASIGAHKQEIEFPEYAEVLDLEFEFAIVIGKSGIDVKVENARDYIYGYTIYNDFSARAIQSQEMSVGLGPAKGKDFVGAHVLGPVLVTADEIKDPYSLAMKAWINGVQWTDGNTSDMHWKFEQMISYASWNEQLQVGEVFGSGTVGDGSGAEQDKVLNPGDVIELDVAGIGKLFNKVVRNKPLDLDISKHGGAK</sequence>
<evidence type="ECO:0000313" key="2">
    <source>
        <dbReference type="EMBL" id="CAB4601568.1"/>
    </source>
</evidence>
<dbReference type="EMBL" id="CAEZZS010000038">
    <property type="protein sequence ID" value="CAB4779141.1"/>
    <property type="molecule type" value="Genomic_DNA"/>
</dbReference>
<evidence type="ECO:0000259" key="1">
    <source>
        <dbReference type="Pfam" id="PF01557"/>
    </source>
</evidence>
<dbReference type="Gene3D" id="3.90.850.10">
    <property type="entry name" value="Fumarylacetoacetase-like, C-terminal domain"/>
    <property type="match status" value="1"/>
</dbReference>
<evidence type="ECO:0000313" key="3">
    <source>
        <dbReference type="EMBL" id="CAB4779141.1"/>
    </source>
</evidence>
<dbReference type="EMBL" id="CAFBLI010000028">
    <property type="protein sequence ID" value="CAB4863199.1"/>
    <property type="molecule type" value="Genomic_DNA"/>
</dbReference>
<name>A0A6J6GYA8_9ZZZZ</name>
<organism evidence="2">
    <name type="scientific">freshwater metagenome</name>
    <dbReference type="NCBI Taxonomy" id="449393"/>
    <lineage>
        <taxon>unclassified sequences</taxon>
        <taxon>metagenomes</taxon>
        <taxon>ecological metagenomes</taxon>
    </lineage>
</organism>
<accession>A0A6J6GYA8</accession>
<dbReference type="InterPro" id="IPR011234">
    <property type="entry name" value="Fumarylacetoacetase-like_C"/>
</dbReference>
<dbReference type="Pfam" id="PF01557">
    <property type="entry name" value="FAA_hydrolase"/>
    <property type="match status" value="1"/>
</dbReference>
<dbReference type="AlphaFoldDB" id="A0A6J6GYA8"/>
<proteinExistence type="predicted"/>